<keyword evidence="4 9" id="KW-0378">Hydrolase</keyword>
<feature type="active site" description="Proton donor" evidence="6">
    <location>
        <position position="436"/>
    </location>
</feature>
<dbReference type="EMBL" id="HBKQ01055990">
    <property type="protein sequence ID" value="CAE2282303.1"/>
    <property type="molecule type" value="Transcribed_RNA"/>
</dbReference>
<evidence type="ECO:0000256" key="2">
    <source>
        <dbReference type="ARBA" id="ARBA00004922"/>
    </source>
</evidence>
<evidence type="ECO:0000256" key="9">
    <source>
        <dbReference type="RuleBase" id="RU361193"/>
    </source>
</evidence>
<evidence type="ECO:0000313" key="10">
    <source>
        <dbReference type="EMBL" id="CAE2282303.1"/>
    </source>
</evidence>
<reference evidence="10" key="1">
    <citation type="submission" date="2021-01" db="EMBL/GenBank/DDBJ databases">
        <authorList>
            <person name="Corre E."/>
            <person name="Pelletier E."/>
            <person name="Niang G."/>
            <person name="Scheremetjew M."/>
            <person name="Finn R."/>
            <person name="Kale V."/>
            <person name="Holt S."/>
            <person name="Cochrane G."/>
            <person name="Meng A."/>
            <person name="Brown T."/>
            <person name="Cohen L."/>
        </authorList>
    </citation>
    <scope>NUCLEOTIDE SEQUENCE</scope>
    <source>
        <strain evidence="10">Isolate 1302-5</strain>
    </source>
</reference>
<feature type="active site" evidence="6">
    <location>
        <position position="322"/>
    </location>
</feature>
<evidence type="ECO:0000256" key="7">
    <source>
        <dbReference type="PIRSR" id="PIRSR601382-2"/>
    </source>
</evidence>
<dbReference type="GO" id="GO:0004571">
    <property type="term" value="F:mannosyl-oligosaccharide 1,2-alpha-mannosidase activity"/>
    <property type="evidence" value="ECO:0007669"/>
    <property type="project" value="InterPro"/>
</dbReference>
<feature type="binding site" evidence="7">
    <location>
        <position position="547"/>
    </location>
    <ligand>
        <name>Ca(2+)</name>
        <dbReference type="ChEBI" id="CHEBI:29108"/>
    </ligand>
</feature>
<evidence type="ECO:0000256" key="3">
    <source>
        <dbReference type="ARBA" id="ARBA00007658"/>
    </source>
</evidence>
<sequence length="1074" mass="121764">MESFFLAETLKYLYLLQDPDTTVDILGKHVFNTEAHPLRLLDQVERRDVCKAQSFPHLSEAPKKDHDFASFEPLGGDRFPEYKEGRSPYNITLLVKNQSDKVARSRREHIKSAMKHAWNGYRTYAFGKDELMPHSKKGRDAWGGMGTTLVDSLDTLWLMGLKEEFAEGRDWVRDHLDHDKVGKVSVFETAIRSLGGLLSAFDLSGDEAFLVQADDLGSRLMVAFDTPSGLPYAQVDLSTGKASDFHWLPNKAILAEFGTLQIEFRYLAKVTGAKEYAKKAERIYDLLHSLQPDNGLLPLYFQHSDANPKKGSGKVSFGAMGDSVYEYFLKVWLQGGKKEEKYREMYDKSIQGLHDELVHTSQPSGLTYIAERSGAKLDHKMDHLVCFLSGTLALGAYTDPQGLNSSRAQRDLQTARALAYTCHQMYARQATGISPEIVKFIGNEDFEATTRDSFYILRPEAVESFFVLNQLTGDPIYREWGWEIFQSIERYCRTDIAYGSLQNVNKPNDRPMDKMESFFLAETLKYLYLLQDPDTYIDVLKKHVFNTEAHPLRLLEKVDRNVNIVSSLDTTPNRNSQKSVKAASRYSYDKFKDGLSPYNITNLIKLRSDKVGRGRRKEVKAAMHHAWNGYKRYAYGMDELKPKSKRGQNNLGGMGTTLVDSLSTLWLMGMKNEFYKARDWVRDRLDHDNIDEVSVFETTIRNMGGLLSAYDLSGDDVFLVKADDLGSRLLNAFDSPSGIPFSEVELKTGKAKNRPQVPKATLLAECGTLQVEFRYLARATGNTSYAEKAERVHKILASMQPESGLIPVNVKNTQEEAEFGKGPIISFGSLGGSAYEYLLKVWLQGGRQESERIYRDMYDKAIQGLHDELLLKSNPSGLTYVAEMQSSVVKKRMDHLVCFLGGTLALGAYTDPRGLHSDRAQRDLRTGKALAYTCYQMYDQTLIGIAPEAVSSDGEDLEHVKGSDFYLPRPEAIESFYILHQLTGDPVYRDWGYNIFQSIQRHCKTSIAYDGLHRVDSMNATSEDRMESFFLAGTLKYLYLLFDPDTKLDILNEYVFNTEAHPLRMFTKLPDRKG</sequence>
<keyword evidence="7" id="KW-0106">Calcium</keyword>
<comment type="pathway">
    <text evidence="2">Protein modification; protein glycosylation.</text>
</comment>
<feature type="disulfide bond" evidence="8">
    <location>
        <begin position="386"/>
        <end position="422"/>
    </location>
</feature>
<dbReference type="PANTHER" id="PTHR11742">
    <property type="entry name" value="MANNOSYL-OLIGOSACCHARIDE ALPHA-1,2-MANNOSIDASE-RELATED"/>
    <property type="match status" value="1"/>
</dbReference>
<dbReference type="FunFam" id="1.50.10.10:FF:000055">
    <property type="entry name" value="alpha-1,2-Mannosidase"/>
    <property type="match status" value="2"/>
</dbReference>
<dbReference type="EC" id="3.2.1.-" evidence="9"/>
<dbReference type="InterPro" id="IPR036026">
    <property type="entry name" value="Seven-hairpin_glycosidases"/>
</dbReference>
<dbReference type="AlphaFoldDB" id="A0A7S4K3S5"/>
<dbReference type="InterPro" id="IPR012341">
    <property type="entry name" value="6hp_glycosidase-like_sf"/>
</dbReference>
<evidence type="ECO:0000256" key="4">
    <source>
        <dbReference type="ARBA" id="ARBA00022801"/>
    </source>
</evidence>
<dbReference type="GO" id="GO:0005509">
    <property type="term" value="F:calcium ion binding"/>
    <property type="evidence" value="ECO:0007669"/>
    <property type="project" value="InterPro"/>
</dbReference>
<evidence type="ECO:0000256" key="8">
    <source>
        <dbReference type="PIRSR" id="PIRSR601382-3"/>
    </source>
</evidence>
<evidence type="ECO:0000256" key="5">
    <source>
        <dbReference type="ARBA" id="ARBA00023157"/>
    </source>
</evidence>
<feature type="active site" description="Proton donor" evidence="6">
    <location>
        <position position="188"/>
    </location>
</feature>
<dbReference type="SUPFAM" id="SSF48225">
    <property type="entry name" value="Seven-hairpin glycosidases"/>
    <property type="match status" value="3"/>
</dbReference>
<accession>A0A7S4K3S5</accession>
<dbReference type="InterPro" id="IPR001382">
    <property type="entry name" value="Glyco_hydro_47"/>
</dbReference>
<dbReference type="Gene3D" id="1.50.10.10">
    <property type="match status" value="3"/>
</dbReference>
<dbReference type="PRINTS" id="PR00747">
    <property type="entry name" value="GLYHDRLASE47"/>
</dbReference>
<protein>
    <recommendedName>
        <fullName evidence="9">alpha-1,2-Mannosidase</fullName>
        <ecNumber evidence="9">3.2.1.-</ecNumber>
    </recommendedName>
</protein>
<comment type="similarity">
    <text evidence="3 9">Belongs to the glycosyl hydrolase 47 family.</text>
</comment>
<name>A0A7S4K3S5_9STRA</name>
<comment type="cofactor">
    <cofactor evidence="1 7">
        <name>Ca(2+)</name>
        <dbReference type="ChEBI" id="CHEBI:29108"/>
    </cofactor>
</comment>
<proteinExistence type="inferred from homology"/>
<dbReference type="Pfam" id="PF01532">
    <property type="entry name" value="Glyco_hydro_47"/>
    <property type="match status" value="3"/>
</dbReference>
<dbReference type="GO" id="GO:0000139">
    <property type="term" value="C:Golgi membrane"/>
    <property type="evidence" value="ECO:0007669"/>
    <property type="project" value="TreeGrafter"/>
</dbReference>
<evidence type="ECO:0000256" key="6">
    <source>
        <dbReference type="PIRSR" id="PIRSR601382-1"/>
    </source>
</evidence>
<gene>
    <name evidence="10" type="ORF">OAUR00152_LOCUS38332</name>
</gene>
<keyword evidence="7" id="KW-0479">Metal-binding</keyword>
<dbReference type="GO" id="GO:0005783">
    <property type="term" value="C:endoplasmic reticulum"/>
    <property type="evidence" value="ECO:0007669"/>
    <property type="project" value="TreeGrafter"/>
</dbReference>
<feature type="active site" evidence="6">
    <location>
        <position position="460"/>
    </location>
</feature>
<dbReference type="InterPro" id="IPR050749">
    <property type="entry name" value="Glycosyl_Hydrolase_47"/>
</dbReference>
<dbReference type="GO" id="GO:0005975">
    <property type="term" value="P:carbohydrate metabolic process"/>
    <property type="evidence" value="ECO:0007669"/>
    <property type="project" value="InterPro"/>
</dbReference>
<keyword evidence="9" id="KW-0326">Glycosidase</keyword>
<keyword evidence="5 8" id="KW-1015">Disulfide bond</keyword>
<dbReference type="PANTHER" id="PTHR11742:SF6">
    <property type="entry name" value="MANNOSYL-OLIGOSACCHARIDE ALPHA-1,2-MANNOSIDASE IA-RELATED"/>
    <property type="match status" value="1"/>
</dbReference>
<organism evidence="10">
    <name type="scientific">Odontella aurita</name>
    <dbReference type="NCBI Taxonomy" id="265563"/>
    <lineage>
        <taxon>Eukaryota</taxon>
        <taxon>Sar</taxon>
        <taxon>Stramenopiles</taxon>
        <taxon>Ochrophyta</taxon>
        <taxon>Bacillariophyta</taxon>
        <taxon>Mediophyceae</taxon>
        <taxon>Biddulphiophycidae</taxon>
        <taxon>Eupodiscales</taxon>
        <taxon>Odontellaceae</taxon>
        <taxon>Odontella</taxon>
    </lineage>
</organism>
<evidence type="ECO:0000256" key="1">
    <source>
        <dbReference type="ARBA" id="ARBA00001913"/>
    </source>
</evidence>